<feature type="transmembrane region" description="Helical" evidence="1">
    <location>
        <begin position="6"/>
        <end position="23"/>
    </location>
</feature>
<dbReference type="RefSeq" id="WP_087438114.1">
    <property type="nucleotide sequence ID" value="NZ_CP021416.1"/>
</dbReference>
<evidence type="ECO:0000313" key="2">
    <source>
        <dbReference type="EMBL" id="ARU48112.1"/>
    </source>
</evidence>
<keyword evidence="1" id="KW-0472">Membrane</keyword>
<evidence type="ECO:0000256" key="1">
    <source>
        <dbReference type="SAM" id="Phobius"/>
    </source>
</evidence>
<keyword evidence="3" id="KW-1185">Reference proteome</keyword>
<dbReference type="AlphaFoldDB" id="A0A1Y0HJ86"/>
<accession>A0A1Y0HJ86</accession>
<sequence length="269" mass="31341">MIDAYILLSGIVFFGTYGVYRVYKSSKEKTRIIESQKREPIYHEKTQDIKIEESEPEQVYPLQTHNIKYWLYTPSYSLRTYGLAGLYNDLVVKNLWLNEPFHSKFYEILMILDKNEFMIVDSNSKVITMNVRGRDNKITTSKSFQVFATRDIVVATFSNAMSDIVRFNQLDAQHIVVAICILLLEQSLHYQSQEVSEDMIKTILKDYEFTEDIYHITTLVKGKDEQLQFVDIAVKIAFQTSSTYAYNDSEVPKPLQLPTKLPQKVLKEV</sequence>
<keyword evidence="1" id="KW-0812">Transmembrane</keyword>
<gene>
    <name evidence="2" type="ORF">Sdiek1_0946</name>
</gene>
<dbReference type="Proteomes" id="UP000196005">
    <property type="component" value="Chromosome"/>
</dbReference>
<dbReference type="EMBL" id="CP021416">
    <property type="protein sequence ID" value="ARU48112.1"/>
    <property type="molecule type" value="Genomic_DNA"/>
</dbReference>
<protein>
    <submittedName>
        <fullName evidence="2">Uncharacterized protein</fullName>
    </submittedName>
</protein>
<reference evidence="3" key="1">
    <citation type="submission" date="2017-05" db="EMBL/GenBank/DDBJ databases">
        <title>Dechlorination kinetics govern the competition between two new strains of the genus Sulfurospirillum.</title>
        <authorList>
            <person name="Buttet G.F."/>
            <person name="Murray A.M."/>
            <person name="Goris T."/>
            <person name="Burion M."/>
            <person name="Lin B."/>
            <person name="Rolle M."/>
            <person name="Maillard J."/>
        </authorList>
    </citation>
    <scope>NUCLEOTIDE SEQUENCE [LARGE SCALE GENOMIC DNA]</scope>
    <source>
        <strain evidence="3">SL2-1</strain>
    </source>
</reference>
<keyword evidence="1" id="KW-1133">Transmembrane helix</keyword>
<dbReference type="KEGG" id="suls:Sdiek1_0946"/>
<evidence type="ECO:0000313" key="3">
    <source>
        <dbReference type="Proteomes" id="UP000196005"/>
    </source>
</evidence>
<dbReference type="OrthoDB" id="5366071at2"/>
<proteinExistence type="predicted"/>
<organism evidence="2 3">
    <name type="scientific">Sulfurospirillum diekertiae</name>
    <dbReference type="NCBI Taxonomy" id="1854492"/>
    <lineage>
        <taxon>Bacteria</taxon>
        <taxon>Pseudomonadati</taxon>
        <taxon>Campylobacterota</taxon>
        <taxon>Epsilonproteobacteria</taxon>
        <taxon>Campylobacterales</taxon>
        <taxon>Sulfurospirillaceae</taxon>
        <taxon>Sulfurospirillum</taxon>
    </lineage>
</organism>
<name>A0A1Y0HJ86_9BACT</name>